<dbReference type="FunFam" id="2.120.10.30:FF:000241">
    <property type="entry name" value="Low-density lipoprotein receptor-related protein 6"/>
    <property type="match status" value="1"/>
</dbReference>
<dbReference type="Ensembl" id="ENSANIT00000012018.1">
    <property type="protein sequence ID" value="ENSANIP00000011617.1"/>
    <property type="gene ID" value="ENSANIG00000007827.1"/>
</dbReference>
<keyword evidence="9" id="KW-0325">Glycoprotein</keyword>
<evidence type="ECO:0000256" key="10">
    <source>
        <dbReference type="PROSITE-ProRule" id="PRU00076"/>
    </source>
</evidence>
<reference evidence="13" key="1">
    <citation type="submission" date="2025-08" db="UniProtKB">
        <authorList>
            <consortium name="Ensembl"/>
        </authorList>
    </citation>
    <scope>IDENTIFICATION</scope>
</reference>
<dbReference type="FunFam" id="2.10.25.10:FF:000088">
    <property type="entry name" value="Prolow-density lipoprotein receptor-related protein 1"/>
    <property type="match status" value="1"/>
</dbReference>
<evidence type="ECO:0000256" key="4">
    <source>
        <dbReference type="ARBA" id="ARBA00022729"/>
    </source>
</evidence>
<sequence>WWNTGTVNKFKRPRGIAVDWVAGNIYWTDHSRIYSINVGQLNGPNCTRLLTSMAGEPYAIAVNPKKGMMYWTVIGDRSHIEESSMDGTLRRILVQKNLQRPTGLVVDQFSQRLFWADFELSVIGSVLFDGSDSVVSVSTKQGLLHPHRIDIFEDYIYGAGPKNGAFRVHKFGRSLVEYLSVDVDKAKSALIFHRYKQMDLPNPCLDLTCEFICLLNPSGATCACPEGKSLVNGTCIDQSLLDDTCKLTCENGGKCIINEKGDPRCHCWPSYSGERCETNHCYNYCQNGGTCGASLLGRPTCNCALGFTGPNCNQTVCDRFCQNGGTCSVTAGNQPFCNCLPEYTGDRCQYYVCHHYCVNSESCTISDDGSVECVCPIRFEGPKCEVDKCIRCHGGHCIINKDSNDIVCNCTNGKIASTCQLCDGYCYNGGTSSKKVLEDSLTSFLCVFMHYRTKTIRRQPIINGGINVEIGNPSYNMYEVGHDHSEGGLLASDFTVNAEKPTNYANPVYAKLYMDGQNCRNSLASVDERRELLPKKIDIGIRETVA</sequence>
<comment type="caution">
    <text evidence="10">Lacks conserved residue(s) required for the propagation of feature annotation.</text>
</comment>
<evidence type="ECO:0000256" key="2">
    <source>
        <dbReference type="ARBA" id="ARBA00022536"/>
    </source>
</evidence>
<evidence type="ECO:0000256" key="9">
    <source>
        <dbReference type="ARBA" id="ARBA00023180"/>
    </source>
</evidence>
<feature type="repeat" description="LDL-receptor class B" evidence="11">
    <location>
        <begin position="67"/>
        <end position="110"/>
    </location>
</feature>
<evidence type="ECO:0000313" key="13">
    <source>
        <dbReference type="Ensembl" id="ENSANIP00000011617.1"/>
    </source>
</evidence>
<dbReference type="GO" id="GO:0043235">
    <property type="term" value="C:receptor complex"/>
    <property type="evidence" value="ECO:0007669"/>
    <property type="project" value="TreeGrafter"/>
</dbReference>
<keyword evidence="14" id="KW-1185">Reference proteome</keyword>
<feature type="domain" description="EGF-like" evidence="12">
    <location>
        <begin position="313"/>
        <end position="349"/>
    </location>
</feature>
<keyword evidence="7" id="KW-0472">Membrane</keyword>
<keyword evidence="5" id="KW-0677">Repeat</keyword>
<evidence type="ECO:0000256" key="5">
    <source>
        <dbReference type="ARBA" id="ARBA00022737"/>
    </source>
</evidence>
<dbReference type="SMART" id="SM00181">
    <property type="entry name" value="EGF"/>
    <property type="match status" value="6"/>
</dbReference>
<dbReference type="Gene3D" id="2.120.10.30">
    <property type="entry name" value="TolB, C-terminal domain"/>
    <property type="match status" value="1"/>
</dbReference>
<keyword evidence="6" id="KW-1133">Transmembrane helix</keyword>
<dbReference type="Pfam" id="PF00008">
    <property type="entry name" value="EGF"/>
    <property type="match status" value="1"/>
</dbReference>
<evidence type="ECO:0000256" key="7">
    <source>
        <dbReference type="ARBA" id="ARBA00023136"/>
    </source>
</evidence>
<feature type="disulfide bond" evidence="10">
    <location>
        <begin position="339"/>
        <end position="348"/>
    </location>
</feature>
<dbReference type="SUPFAM" id="SSF57196">
    <property type="entry name" value="EGF/Laminin"/>
    <property type="match status" value="3"/>
</dbReference>
<dbReference type="GO" id="GO:0005041">
    <property type="term" value="F:low-density lipoprotein particle receptor activity"/>
    <property type="evidence" value="ECO:0007669"/>
    <property type="project" value="TreeGrafter"/>
</dbReference>
<dbReference type="InterPro" id="IPR000033">
    <property type="entry name" value="LDLR_classB_rpt"/>
</dbReference>
<feature type="domain" description="EGF-like" evidence="12">
    <location>
        <begin position="278"/>
        <end position="311"/>
    </location>
</feature>
<feature type="disulfide bond" evidence="10">
    <location>
        <begin position="245"/>
        <end position="255"/>
    </location>
</feature>
<reference evidence="13" key="2">
    <citation type="submission" date="2025-09" db="UniProtKB">
        <authorList>
            <consortium name="Ensembl"/>
        </authorList>
    </citation>
    <scope>IDENTIFICATION</scope>
</reference>
<evidence type="ECO:0000313" key="14">
    <source>
        <dbReference type="Proteomes" id="UP000694541"/>
    </source>
</evidence>
<evidence type="ECO:0000256" key="11">
    <source>
        <dbReference type="PROSITE-ProRule" id="PRU00461"/>
    </source>
</evidence>
<dbReference type="SMART" id="SM00135">
    <property type="entry name" value="LY"/>
    <property type="match status" value="3"/>
</dbReference>
<feature type="disulfide bond" evidence="10">
    <location>
        <begin position="317"/>
        <end position="327"/>
    </location>
</feature>
<dbReference type="InterPro" id="IPR011042">
    <property type="entry name" value="6-blade_b-propeller_TolB-like"/>
</dbReference>
<feature type="disulfide bond" evidence="10">
    <location>
        <begin position="281"/>
        <end position="291"/>
    </location>
</feature>
<comment type="subcellular location">
    <subcellularLocation>
        <location evidence="1">Membrane</location>
        <topology evidence="1">Single-pass type I membrane protein</topology>
    </subcellularLocation>
</comment>
<dbReference type="PROSITE" id="PS50026">
    <property type="entry name" value="EGF_3"/>
    <property type="match status" value="4"/>
</dbReference>
<evidence type="ECO:0000256" key="6">
    <source>
        <dbReference type="ARBA" id="ARBA00022989"/>
    </source>
</evidence>
<evidence type="ECO:0000256" key="3">
    <source>
        <dbReference type="ARBA" id="ARBA00022692"/>
    </source>
</evidence>
<accession>A0A8B9RVB1</accession>
<feature type="disulfide bond" evidence="10">
    <location>
        <begin position="375"/>
        <end position="384"/>
    </location>
</feature>
<dbReference type="Gene3D" id="2.10.25.10">
    <property type="entry name" value="Laminin"/>
    <property type="match status" value="3"/>
</dbReference>
<dbReference type="Pfam" id="PF00058">
    <property type="entry name" value="Ldl_recept_b"/>
    <property type="match status" value="1"/>
</dbReference>
<evidence type="ECO:0000256" key="1">
    <source>
        <dbReference type="ARBA" id="ARBA00004479"/>
    </source>
</evidence>
<dbReference type="PANTHER" id="PTHR22722">
    <property type="entry name" value="LOW-DENSITY LIPOPROTEIN RECEPTOR-RELATED PROTEIN 2-RELATED"/>
    <property type="match status" value="1"/>
</dbReference>
<evidence type="ECO:0000259" key="12">
    <source>
        <dbReference type="PROSITE" id="PS50026"/>
    </source>
</evidence>
<dbReference type="PROSITE" id="PS00022">
    <property type="entry name" value="EGF_1"/>
    <property type="match status" value="2"/>
</dbReference>
<feature type="disulfide bond" evidence="10">
    <location>
        <begin position="353"/>
        <end position="363"/>
    </location>
</feature>
<protein>
    <recommendedName>
        <fullName evidence="12">EGF-like domain-containing protein</fullName>
    </recommendedName>
</protein>
<dbReference type="Proteomes" id="UP000694541">
    <property type="component" value="Unplaced"/>
</dbReference>
<organism evidence="13 14">
    <name type="scientific">Accipiter nisus</name>
    <name type="common">Eurasian sparrowhawk</name>
    <dbReference type="NCBI Taxonomy" id="211598"/>
    <lineage>
        <taxon>Eukaryota</taxon>
        <taxon>Metazoa</taxon>
        <taxon>Chordata</taxon>
        <taxon>Craniata</taxon>
        <taxon>Vertebrata</taxon>
        <taxon>Euteleostomi</taxon>
        <taxon>Archelosauria</taxon>
        <taxon>Archosauria</taxon>
        <taxon>Dinosauria</taxon>
        <taxon>Saurischia</taxon>
        <taxon>Theropoda</taxon>
        <taxon>Coelurosauria</taxon>
        <taxon>Aves</taxon>
        <taxon>Neognathae</taxon>
        <taxon>Neoaves</taxon>
        <taxon>Telluraves</taxon>
        <taxon>Accipitrimorphae</taxon>
        <taxon>Accipitriformes</taxon>
        <taxon>Accipitridae</taxon>
        <taxon>Accipitrinae</taxon>
        <taxon>Accipiter</taxon>
    </lineage>
</organism>
<dbReference type="AlphaFoldDB" id="A0A8B9RVB1"/>
<name>A0A8B9RVB1_9AVES</name>
<dbReference type="InterPro" id="IPR000742">
    <property type="entry name" value="EGF"/>
</dbReference>
<dbReference type="PROSITE" id="PS51120">
    <property type="entry name" value="LDLRB"/>
    <property type="match status" value="2"/>
</dbReference>
<dbReference type="PANTHER" id="PTHR22722:SF5">
    <property type="entry name" value="LOW-DENSITY LIPOPROTEIN RECEPTOR-RELATED PROTEIN 1B"/>
    <property type="match status" value="1"/>
</dbReference>
<evidence type="ECO:0000256" key="8">
    <source>
        <dbReference type="ARBA" id="ARBA00023157"/>
    </source>
</evidence>
<keyword evidence="3" id="KW-0812">Transmembrane</keyword>
<feature type="domain" description="EGF-like" evidence="12">
    <location>
        <begin position="241"/>
        <end position="277"/>
    </location>
</feature>
<keyword evidence="2 10" id="KW-0245">EGF-like domain</keyword>
<feature type="domain" description="EGF-like" evidence="12">
    <location>
        <begin position="350"/>
        <end position="385"/>
    </location>
</feature>
<feature type="disulfide bond" evidence="10">
    <location>
        <begin position="267"/>
        <end position="276"/>
    </location>
</feature>
<feature type="repeat" description="LDL-receptor class B" evidence="11">
    <location>
        <begin position="23"/>
        <end position="66"/>
    </location>
</feature>
<keyword evidence="4" id="KW-0732">Signal</keyword>
<dbReference type="GO" id="GO:0005886">
    <property type="term" value="C:plasma membrane"/>
    <property type="evidence" value="ECO:0007669"/>
    <property type="project" value="TreeGrafter"/>
</dbReference>
<dbReference type="SUPFAM" id="SSF63825">
    <property type="entry name" value="YWTD domain"/>
    <property type="match status" value="1"/>
</dbReference>
<proteinExistence type="predicted"/>
<keyword evidence="8 10" id="KW-1015">Disulfide bond</keyword>
<dbReference type="InterPro" id="IPR051221">
    <property type="entry name" value="LDLR-related"/>
</dbReference>